<reference evidence="2 3" key="1">
    <citation type="submission" date="2019-01" db="EMBL/GenBank/DDBJ databases">
        <title>Genome sequence of Bacillus glycinifermentans SRCM103574.</title>
        <authorList>
            <person name="Kong H.-J."/>
            <person name="Jeong S.-Y."/>
            <person name="Jeong D.-Y."/>
        </authorList>
    </citation>
    <scope>NUCLEOTIDE SEQUENCE [LARGE SCALE GENOMIC DNA]</scope>
    <source>
        <strain evidence="2 3">SRCM103574</strain>
    </source>
</reference>
<name>A0AAJ4D1I2_9BACI</name>
<dbReference type="KEGG" id="bgy:BGLY_1061"/>
<protein>
    <submittedName>
        <fullName evidence="2">DUF817 domain-containing protein</fullName>
    </submittedName>
</protein>
<dbReference type="InterPro" id="IPR008535">
    <property type="entry name" value="DUF817"/>
</dbReference>
<proteinExistence type="predicted"/>
<organism evidence="2 3">
    <name type="scientific">Bacillus glycinifermentans</name>
    <dbReference type="NCBI Taxonomy" id="1664069"/>
    <lineage>
        <taxon>Bacteria</taxon>
        <taxon>Bacillati</taxon>
        <taxon>Bacillota</taxon>
        <taxon>Bacilli</taxon>
        <taxon>Bacillales</taxon>
        <taxon>Bacillaceae</taxon>
        <taxon>Bacillus</taxon>
    </lineage>
</organism>
<feature type="transmembrane region" description="Helical" evidence="1">
    <location>
        <begin position="157"/>
        <end position="176"/>
    </location>
</feature>
<dbReference type="PIRSF" id="PIRSF009141">
    <property type="entry name" value="UCP009141"/>
    <property type="match status" value="1"/>
</dbReference>
<keyword evidence="1" id="KW-1133">Transmembrane helix</keyword>
<dbReference type="Pfam" id="PF05675">
    <property type="entry name" value="DUF817"/>
    <property type="match status" value="1"/>
</dbReference>
<dbReference type="RefSeq" id="WP_046129731.1">
    <property type="nucleotide sequence ID" value="NZ_CP035232.1"/>
</dbReference>
<sequence length="272" mass="31829">MKQLFSFGFEQAKSCLFPVVIFLALAVTKVVEVPFISRYDAILLICLLTQILMIAFKYESLDEVKVICVFHLIGLALELYKVHMGSWSYPEEAVTKWFGVPLYSGFMYASVASYMCQAWRRLRLKLTNWPPTWSVFVLSTAIYFNFYTDHFIYDFRWILKIATLLIFYRTFVYFTVNHRTYAMPLPLSFALIGFFIWVAENIATFFGAWQYPNQHRQWEMVHLGKVSSWLLLVIVSFLIVALLKHIKEGRTQAGRLEPGGRCRAQIMKKNPF</sequence>
<evidence type="ECO:0000313" key="3">
    <source>
        <dbReference type="Proteomes" id="UP000288675"/>
    </source>
</evidence>
<evidence type="ECO:0000313" key="2">
    <source>
        <dbReference type="EMBL" id="QAT64440.1"/>
    </source>
</evidence>
<feature type="transmembrane region" description="Helical" evidence="1">
    <location>
        <begin position="12"/>
        <end position="31"/>
    </location>
</feature>
<feature type="transmembrane region" description="Helical" evidence="1">
    <location>
        <begin position="37"/>
        <end position="56"/>
    </location>
</feature>
<keyword evidence="1" id="KW-0472">Membrane</keyword>
<feature type="transmembrane region" description="Helical" evidence="1">
    <location>
        <begin position="188"/>
        <end position="209"/>
    </location>
</feature>
<dbReference type="EMBL" id="CP035232">
    <property type="protein sequence ID" value="QAT64440.1"/>
    <property type="molecule type" value="Genomic_DNA"/>
</dbReference>
<feature type="transmembrane region" description="Helical" evidence="1">
    <location>
        <begin position="229"/>
        <end position="246"/>
    </location>
</feature>
<keyword evidence="1" id="KW-0812">Transmembrane</keyword>
<evidence type="ECO:0000256" key="1">
    <source>
        <dbReference type="SAM" id="Phobius"/>
    </source>
</evidence>
<dbReference type="Proteomes" id="UP000288675">
    <property type="component" value="Chromosome"/>
</dbReference>
<accession>A0AAJ4D1I2</accession>
<gene>
    <name evidence="2" type="ORF">EQZ20_05645</name>
</gene>
<dbReference type="AlphaFoldDB" id="A0AAJ4D1I2"/>
<feature type="transmembrane region" description="Helical" evidence="1">
    <location>
        <begin position="100"/>
        <end position="119"/>
    </location>
</feature>
<feature type="transmembrane region" description="Helical" evidence="1">
    <location>
        <begin position="126"/>
        <end position="145"/>
    </location>
</feature>
<dbReference type="GeneID" id="82852163"/>